<accession>A0A485LEJ1</accession>
<evidence type="ECO:0000313" key="4">
    <source>
        <dbReference type="EMBL" id="VFT96879.1"/>
    </source>
</evidence>
<reference evidence="3" key="2">
    <citation type="submission" date="2019-06" db="EMBL/GenBank/DDBJ databases">
        <title>Genomics analysis of Aphanomyces spp. identifies a new class of oomycete effector associated with host adaptation.</title>
        <authorList>
            <person name="Gaulin E."/>
        </authorList>
    </citation>
    <scope>NUCLEOTIDE SEQUENCE</scope>
    <source>
        <strain evidence="3">CBS 578.67</strain>
    </source>
</reference>
<feature type="compositionally biased region" description="Basic and acidic residues" evidence="1">
    <location>
        <begin position="123"/>
        <end position="137"/>
    </location>
</feature>
<dbReference type="Proteomes" id="UP000332933">
    <property type="component" value="Unassembled WGS sequence"/>
</dbReference>
<evidence type="ECO:0000313" key="3">
    <source>
        <dbReference type="EMBL" id="KAF0688180.1"/>
    </source>
</evidence>
<evidence type="ECO:0000256" key="2">
    <source>
        <dbReference type="SAM" id="SignalP"/>
    </source>
</evidence>
<evidence type="ECO:0000256" key="1">
    <source>
        <dbReference type="SAM" id="MobiDB-lite"/>
    </source>
</evidence>
<dbReference type="EMBL" id="CAADRA010006771">
    <property type="protein sequence ID" value="VFT96879.1"/>
    <property type="molecule type" value="Genomic_DNA"/>
</dbReference>
<feature type="signal peptide" evidence="2">
    <location>
        <begin position="1"/>
        <end position="22"/>
    </location>
</feature>
<sequence>MRTSSFPLLVLVFSAAWHAASAANRNHDANDRLKPTAQPLRDTRNGPLAQREAALVVDSRPNGGRQRAQRQAIPLLGKSAFEASHIFQSALKARKAGGPNAALPKESRRGRTDGVRTARKHKGQDQEDQRRHLRKGE</sequence>
<feature type="compositionally biased region" description="Basic and acidic residues" evidence="1">
    <location>
        <begin position="105"/>
        <end position="116"/>
    </location>
</feature>
<feature type="region of interest" description="Disordered" evidence="1">
    <location>
        <begin position="24"/>
        <end position="48"/>
    </location>
</feature>
<protein>
    <submittedName>
        <fullName evidence="4">Aste57867_20185 protein</fullName>
    </submittedName>
</protein>
<gene>
    <name evidence="4" type="primary">Aste57867_20185</name>
    <name evidence="3" type="ORF">As57867_020119</name>
    <name evidence="4" type="ORF">ASTE57867_20185</name>
</gene>
<feature type="region of interest" description="Disordered" evidence="1">
    <location>
        <begin position="92"/>
        <end position="137"/>
    </location>
</feature>
<dbReference type="EMBL" id="VJMH01006748">
    <property type="protein sequence ID" value="KAF0688180.1"/>
    <property type="molecule type" value="Genomic_DNA"/>
</dbReference>
<reference evidence="4 5" key="1">
    <citation type="submission" date="2019-03" db="EMBL/GenBank/DDBJ databases">
        <authorList>
            <person name="Gaulin E."/>
            <person name="Dumas B."/>
        </authorList>
    </citation>
    <scope>NUCLEOTIDE SEQUENCE [LARGE SCALE GENOMIC DNA]</scope>
    <source>
        <strain evidence="4">CBS 568.67</strain>
    </source>
</reference>
<organism evidence="4 5">
    <name type="scientific">Aphanomyces stellatus</name>
    <dbReference type="NCBI Taxonomy" id="120398"/>
    <lineage>
        <taxon>Eukaryota</taxon>
        <taxon>Sar</taxon>
        <taxon>Stramenopiles</taxon>
        <taxon>Oomycota</taxon>
        <taxon>Saprolegniomycetes</taxon>
        <taxon>Saprolegniales</taxon>
        <taxon>Verrucalvaceae</taxon>
        <taxon>Aphanomyces</taxon>
    </lineage>
</organism>
<keyword evidence="5" id="KW-1185">Reference proteome</keyword>
<dbReference type="AlphaFoldDB" id="A0A485LEJ1"/>
<proteinExistence type="predicted"/>
<feature type="chain" id="PRO_5036355589" evidence="2">
    <location>
        <begin position="23"/>
        <end position="137"/>
    </location>
</feature>
<evidence type="ECO:0000313" key="5">
    <source>
        <dbReference type="Proteomes" id="UP000332933"/>
    </source>
</evidence>
<keyword evidence="2" id="KW-0732">Signal</keyword>
<feature type="compositionally biased region" description="Basic and acidic residues" evidence="1">
    <location>
        <begin position="25"/>
        <end position="34"/>
    </location>
</feature>
<name>A0A485LEJ1_9STRA</name>